<dbReference type="SUPFAM" id="SSF143100">
    <property type="entry name" value="TTHA1013/TTHA0281-like"/>
    <property type="match status" value="1"/>
</dbReference>
<name>A0A9Q5ZFR8_NOSLI</name>
<dbReference type="InterPro" id="IPR008651">
    <property type="entry name" value="Uncharacterised_HicB"/>
</dbReference>
<dbReference type="AlphaFoldDB" id="A0A9Q5ZFR8"/>
<gene>
    <name evidence="1" type="ORF">VF08_04515</name>
</gene>
<reference evidence="1 2" key="1">
    <citation type="submission" date="2015-02" db="EMBL/GenBank/DDBJ databases">
        <title>Nostoc linckia genome annotation.</title>
        <authorList>
            <person name="Zhou Z."/>
        </authorList>
    </citation>
    <scope>NUCLEOTIDE SEQUENCE [LARGE SCALE GENOMIC DNA]</scope>
    <source>
        <strain evidence="2">z8</strain>
    </source>
</reference>
<dbReference type="GeneID" id="57094928"/>
<dbReference type="InterPro" id="IPR035069">
    <property type="entry name" value="TTHA1013/TTHA0281-like"/>
</dbReference>
<dbReference type="Proteomes" id="UP000222310">
    <property type="component" value="Unassembled WGS sequence"/>
</dbReference>
<dbReference type="InterPro" id="IPR013321">
    <property type="entry name" value="Arc_rbn_hlx_hlx"/>
</dbReference>
<evidence type="ECO:0000313" key="1">
    <source>
        <dbReference type="EMBL" id="PHK06307.1"/>
    </source>
</evidence>
<dbReference type="RefSeq" id="WP_099072011.1">
    <property type="nucleotide sequence ID" value="NZ_LAHD01000008.1"/>
</dbReference>
<dbReference type="SUPFAM" id="SSF47598">
    <property type="entry name" value="Ribbon-helix-helix"/>
    <property type="match status" value="1"/>
</dbReference>
<dbReference type="EMBL" id="LAHD01000008">
    <property type="protein sequence ID" value="PHK06307.1"/>
    <property type="molecule type" value="Genomic_DNA"/>
</dbReference>
<dbReference type="Pfam" id="PF05534">
    <property type="entry name" value="HicB"/>
    <property type="match status" value="1"/>
</dbReference>
<dbReference type="GO" id="GO:0006355">
    <property type="term" value="P:regulation of DNA-templated transcription"/>
    <property type="evidence" value="ECO:0007669"/>
    <property type="project" value="InterPro"/>
</dbReference>
<proteinExistence type="predicted"/>
<dbReference type="Gene3D" id="1.10.1220.10">
    <property type="entry name" value="Met repressor-like"/>
    <property type="match status" value="1"/>
</dbReference>
<comment type="caution">
    <text evidence="1">The sequence shown here is derived from an EMBL/GenBank/DDBJ whole genome shotgun (WGS) entry which is preliminary data.</text>
</comment>
<accession>A0A9Q5ZFR8</accession>
<dbReference type="InterPro" id="IPR010985">
    <property type="entry name" value="Ribbon_hlx_hlx"/>
</dbReference>
<protein>
    <submittedName>
        <fullName evidence="1">HicB</fullName>
    </submittedName>
</protein>
<organism evidence="1 2">
    <name type="scientific">Nostoc linckia z8</name>
    <dbReference type="NCBI Taxonomy" id="1628746"/>
    <lineage>
        <taxon>Bacteria</taxon>
        <taxon>Bacillati</taxon>
        <taxon>Cyanobacteriota</taxon>
        <taxon>Cyanophyceae</taxon>
        <taxon>Nostocales</taxon>
        <taxon>Nostocaceae</taxon>
        <taxon>Nostoc</taxon>
    </lineage>
</organism>
<sequence>MVNYKHYTYKVTWSQEDQEFVGLCAEFPSLSFLHENQAAALEGITNLVQDVVIDMEANNENVPEPIAEKKYSGKFQVRIPPEHHRRLAIEAAEQNVSLNRYVSLKLAAC</sequence>
<evidence type="ECO:0000313" key="2">
    <source>
        <dbReference type="Proteomes" id="UP000222310"/>
    </source>
</evidence>